<keyword evidence="13" id="KW-0732">Signal</keyword>
<gene>
    <name evidence="16" type="ORF">DDF65_16295</name>
</gene>
<evidence type="ECO:0000256" key="4">
    <source>
        <dbReference type="ARBA" id="ARBA00022496"/>
    </source>
</evidence>
<dbReference type="SUPFAM" id="SSF56935">
    <property type="entry name" value="Porins"/>
    <property type="match status" value="1"/>
</dbReference>
<comment type="caution">
    <text evidence="16">The sequence shown here is derived from an EMBL/GenBank/DDBJ whole genome shotgun (WGS) entry which is preliminary data.</text>
</comment>
<evidence type="ECO:0000256" key="5">
    <source>
        <dbReference type="ARBA" id="ARBA00022692"/>
    </source>
</evidence>
<keyword evidence="5 11" id="KW-0812">Transmembrane</keyword>
<evidence type="ECO:0000256" key="8">
    <source>
        <dbReference type="ARBA" id="ARBA00023077"/>
    </source>
</evidence>
<dbReference type="Gene3D" id="2.40.170.20">
    <property type="entry name" value="TonB-dependent receptor, beta-barrel domain"/>
    <property type="match status" value="1"/>
</dbReference>
<keyword evidence="10 11" id="KW-0998">Cell outer membrane</keyword>
<keyword evidence="6" id="KW-0408">Iron</keyword>
<name>A0A2T9J7L4_9CAUL</name>
<dbReference type="PROSITE" id="PS52016">
    <property type="entry name" value="TONB_DEPENDENT_REC_3"/>
    <property type="match status" value="1"/>
</dbReference>
<dbReference type="Pfam" id="PF07715">
    <property type="entry name" value="Plug"/>
    <property type="match status" value="1"/>
</dbReference>
<dbReference type="InterPro" id="IPR012910">
    <property type="entry name" value="Plug_dom"/>
</dbReference>
<evidence type="ECO:0000256" key="2">
    <source>
        <dbReference type="ARBA" id="ARBA00022448"/>
    </source>
</evidence>
<keyword evidence="16" id="KW-0675">Receptor</keyword>
<keyword evidence="17" id="KW-1185">Reference proteome</keyword>
<dbReference type="AlphaFoldDB" id="A0A2T9J7L4"/>
<keyword evidence="4" id="KW-0410">Iron transport</keyword>
<evidence type="ECO:0000256" key="3">
    <source>
        <dbReference type="ARBA" id="ARBA00022452"/>
    </source>
</evidence>
<evidence type="ECO:0000256" key="1">
    <source>
        <dbReference type="ARBA" id="ARBA00004571"/>
    </source>
</evidence>
<dbReference type="EMBL" id="QDKP01000049">
    <property type="protein sequence ID" value="PVM77489.1"/>
    <property type="molecule type" value="Genomic_DNA"/>
</dbReference>
<dbReference type="CDD" id="cd01347">
    <property type="entry name" value="ligand_gated_channel"/>
    <property type="match status" value="1"/>
</dbReference>
<evidence type="ECO:0000256" key="10">
    <source>
        <dbReference type="ARBA" id="ARBA00023237"/>
    </source>
</evidence>
<evidence type="ECO:0000313" key="17">
    <source>
        <dbReference type="Proteomes" id="UP000244913"/>
    </source>
</evidence>
<proteinExistence type="inferred from homology"/>
<keyword evidence="9 11" id="KW-0472">Membrane</keyword>
<organism evidence="16 17">
    <name type="scientific">Caulobacter radicis</name>
    <dbReference type="NCBI Taxonomy" id="2172650"/>
    <lineage>
        <taxon>Bacteria</taxon>
        <taxon>Pseudomonadati</taxon>
        <taxon>Pseudomonadota</taxon>
        <taxon>Alphaproteobacteria</taxon>
        <taxon>Caulobacterales</taxon>
        <taxon>Caulobacteraceae</taxon>
        <taxon>Caulobacter</taxon>
    </lineage>
</organism>
<dbReference type="PANTHER" id="PTHR32552">
    <property type="entry name" value="FERRICHROME IRON RECEPTOR-RELATED"/>
    <property type="match status" value="1"/>
</dbReference>
<feature type="signal peptide" evidence="13">
    <location>
        <begin position="1"/>
        <end position="29"/>
    </location>
</feature>
<accession>A0A2T9J7L4</accession>
<evidence type="ECO:0000256" key="9">
    <source>
        <dbReference type="ARBA" id="ARBA00023136"/>
    </source>
</evidence>
<dbReference type="InterPro" id="IPR000531">
    <property type="entry name" value="Beta-barrel_TonB"/>
</dbReference>
<dbReference type="Proteomes" id="UP000244913">
    <property type="component" value="Unassembled WGS sequence"/>
</dbReference>
<feature type="domain" description="TonB-dependent receptor plug" evidence="15">
    <location>
        <begin position="57"/>
        <end position="160"/>
    </location>
</feature>
<evidence type="ECO:0000256" key="13">
    <source>
        <dbReference type="SAM" id="SignalP"/>
    </source>
</evidence>
<dbReference type="InterPro" id="IPR036942">
    <property type="entry name" value="Beta-barrel_TonB_sf"/>
</dbReference>
<evidence type="ECO:0000259" key="15">
    <source>
        <dbReference type="Pfam" id="PF07715"/>
    </source>
</evidence>
<reference evidence="16 17" key="1">
    <citation type="submission" date="2018-04" db="EMBL/GenBank/DDBJ databases">
        <title>The genome sequence of Caulobacter sp. 736.</title>
        <authorList>
            <person name="Gao J."/>
            <person name="Sun J."/>
        </authorList>
    </citation>
    <scope>NUCLEOTIDE SEQUENCE [LARGE SCALE GENOMIC DNA]</scope>
    <source>
        <strain evidence="16 17">736</strain>
    </source>
</reference>
<comment type="similarity">
    <text evidence="11 12">Belongs to the TonB-dependent receptor family.</text>
</comment>
<dbReference type="PANTHER" id="PTHR32552:SF81">
    <property type="entry name" value="TONB-DEPENDENT OUTER MEMBRANE RECEPTOR"/>
    <property type="match status" value="1"/>
</dbReference>
<protein>
    <submittedName>
        <fullName evidence="16">TonB-dependent receptor</fullName>
    </submittedName>
</protein>
<dbReference type="Pfam" id="PF00593">
    <property type="entry name" value="TonB_dep_Rec_b-barrel"/>
    <property type="match status" value="1"/>
</dbReference>
<keyword evidence="2 11" id="KW-0813">Transport</keyword>
<dbReference type="GO" id="GO:0009279">
    <property type="term" value="C:cell outer membrane"/>
    <property type="evidence" value="ECO:0007669"/>
    <property type="project" value="UniProtKB-SubCell"/>
</dbReference>
<evidence type="ECO:0000256" key="11">
    <source>
        <dbReference type="PROSITE-ProRule" id="PRU01360"/>
    </source>
</evidence>
<dbReference type="GO" id="GO:0006826">
    <property type="term" value="P:iron ion transport"/>
    <property type="evidence" value="ECO:0007669"/>
    <property type="project" value="UniProtKB-KW"/>
</dbReference>
<evidence type="ECO:0000256" key="12">
    <source>
        <dbReference type="RuleBase" id="RU003357"/>
    </source>
</evidence>
<keyword evidence="7" id="KW-0406">Ion transport</keyword>
<evidence type="ECO:0000259" key="14">
    <source>
        <dbReference type="Pfam" id="PF00593"/>
    </source>
</evidence>
<dbReference type="InterPro" id="IPR039426">
    <property type="entry name" value="TonB-dep_rcpt-like"/>
</dbReference>
<sequence length="769" mass="82067">MGHSLKSSRVLFLASCGVAALTVPMAAFAQAQTPAPAIEDATVTEIVVTAQKREERLQDVPVSVSVVGSAQLDRQNVGQISDLTRSVPSLSSSGVTGATPAIRGVSTNGFTRSSESAVSVVLDGVVMGRTQISELSDVERVEVLAGPQGMLFGKNASAGVINIVTKAPNPSRFEVIAHADIGNYDYQRQRLTVNLPISETAALRFNLNNRDQDGVVRNVLTGKSKKNSSYGGRGRLLWEPTSNLAINVIGDWQKTGTNGLQPYVYAIVQTPALASRLAACGVIASLHNEENCSEGDNKPTSRDVSYGLSAQIDYTLPGDYVLTSITANRWREGGKFGYFGLGGDTDLLNTNILSTNLAPSKIETFSQELRLTSPKGEKVEFVAGLFFSDTASHDLTFQGGGLGLLPAPLKAGRGGVTDVYQRSYAAFGQATLHATEKLSFIVGGRYTDEFLKDDAVAFTPAQIAALGYIATPAFSSSSVSGRVKTDNFSWKLGAQYAFSPSAMAYLTASRGYKGPAVNDQAGPGVDPIIEPEKPMYYELGYKGALFDGRVLATASLFHNKVDNFQTAVFVPSTPANPVPGFAQGNSPYMTSKGFELNLFGKPMRSLSLNAGVIYNDAEYAPTFLVACNSEQAKGVGTCSAAGTTRPVSQVANVPKWRLLVNGEYTRPMGALEGFVQSDLTYQSSTDFNPSPNPVTTSRAQWLLGGRVGVRSFDGRWGISVFGRNLLDNAYPYIVADPLGAFNGGAGRSYWTTPSMDWHRSFGVTLDARF</sequence>
<feature type="domain" description="TonB-dependent receptor-like beta-barrel" evidence="14">
    <location>
        <begin position="302"/>
        <end position="725"/>
    </location>
</feature>
<evidence type="ECO:0000256" key="6">
    <source>
        <dbReference type="ARBA" id="ARBA00023004"/>
    </source>
</evidence>
<comment type="subcellular location">
    <subcellularLocation>
        <location evidence="1 11">Cell outer membrane</location>
        <topology evidence="1 11">Multi-pass membrane protein</topology>
    </subcellularLocation>
</comment>
<feature type="chain" id="PRO_5015694720" evidence="13">
    <location>
        <begin position="30"/>
        <end position="769"/>
    </location>
</feature>
<evidence type="ECO:0000256" key="7">
    <source>
        <dbReference type="ARBA" id="ARBA00023065"/>
    </source>
</evidence>
<keyword evidence="3 11" id="KW-1134">Transmembrane beta strand</keyword>
<keyword evidence="8 12" id="KW-0798">TonB box</keyword>
<evidence type="ECO:0000313" key="16">
    <source>
        <dbReference type="EMBL" id="PVM77489.1"/>
    </source>
</evidence>